<dbReference type="GO" id="GO:0000900">
    <property type="term" value="F:mRNA regulatory element binding translation repressor activity"/>
    <property type="evidence" value="ECO:0007669"/>
    <property type="project" value="TreeGrafter"/>
</dbReference>
<proteinExistence type="predicted"/>
<dbReference type="GO" id="GO:2000766">
    <property type="term" value="P:negative regulation of cytoplasmic translation"/>
    <property type="evidence" value="ECO:0007669"/>
    <property type="project" value="TreeGrafter"/>
</dbReference>
<dbReference type="InterPro" id="IPR012677">
    <property type="entry name" value="Nucleotide-bd_a/b_plait_sf"/>
</dbReference>
<dbReference type="GO" id="GO:0003730">
    <property type="term" value="F:mRNA 3'-UTR binding"/>
    <property type="evidence" value="ECO:0007669"/>
    <property type="project" value="InterPro"/>
</dbReference>
<dbReference type="Pfam" id="PF16366">
    <property type="entry name" value="CEBP_ZZ"/>
    <property type="match status" value="1"/>
</dbReference>
<dbReference type="PROSITE" id="PS50102">
    <property type="entry name" value="RRM"/>
    <property type="match status" value="2"/>
</dbReference>
<dbReference type="CDD" id="cd19757">
    <property type="entry name" value="Bbox1"/>
    <property type="match status" value="1"/>
</dbReference>
<dbReference type="Proteomes" id="UP000887540">
    <property type="component" value="Unplaced"/>
</dbReference>
<dbReference type="PANTHER" id="PTHR12566:SF12">
    <property type="entry name" value="TRANSLATIONAL REGULATOR ORB2"/>
    <property type="match status" value="1"/>
</dbReference>
<reference evidence="5" key="1">
    <citation type="submission" date="2022-11" db="UniProtKB">
        <authorList>
            <consortium name="WormBaseParasite"/>
        </authorList>
    </citation>
    <scope>IDENTIFICATION</scope>
</reference>
<dbReference type="GO" id="GO:0005634">
    <property type="term" value="C:nucleus"/>
    <property type="evidence" value="ECO:0007669"/>
    <property type="project" value="TreeGrafter"/>
</dbReference>
<organism evidence="4 5">
    <name type="scientific">Acrobeloides nanus</name>
    <dbReference type="NCBI Taxonomy" id="290746"/>
    <lineage>
        <taxon>Eukaryota</taxon>
        <taxon>Metazoa</taxon>
        <taxon>Ecdysozoa</taxon>
        <taxon>Nematoda</taxon>
        <taxon>Chromadorea</taxon>
        <taxon>Rhabditida</taxon>
        <taxon>Tylenchina</taxon>
        <taxon>Cephalobomorpha</taxon>
        <taxon>Cephaloboidea</taxon>
        <taxon>Cephalobidae</taxon>
        <taxon>Acrobeloides</taxon>
    </lineage>
</organism>
<dbReference type="InterPro" id="IPR035979">
    <property type="entry name" value="RBD_domain_sf"/>
</dbReference>
<dbReference type="GO" id="GO:0008135">
    <property type="term" value="F:translation factor activity, RNA binding"/>
    <property type="evidence" value="ECO:0007669"/>
    <property type="project" value="TreeGrafter"/>
</dbReference>
<dbReference type="InterPro" id="IPR038446">
    <property type="entry name" value="CEBP_ZZ_sf"/>
</dbReference>
<dbReference type="SMART" id="SM00360">
    <property type="entry name" value="RRM"/>
    <property type="match status" value="2"/>
</dbReference>
<feature type="domain" description="RRM" evidence="3">
    <location>
        <begin position="42"/>
        <end position="132"/>
    </location>
</feature>
<dbReference type="GO" id="GO:0005737">
    <property type="term" value="C:cytoplasm"/>
    <property type="evidence" value="ECO:0007669"/>
    <property type="project" value="TreeGrafter"/>
</dbReference>
<evidence type="ECO:0000313" key="4">
    <source>
        <dbReference type="Proteomes" id="UP000887540"/>
    </source>
</evidence>
<dbReference type="WBParaSite" id="ACRNAN_scaffold11812.g18733.t1">
    <property type="protein sequence ID" value="ACRNAN_scaffold11812.g18733.t1"/>
    <property type="gene ID" value="ACRNAN_scaffold11812.g18733"/>
</dbReference>
<dbReference type="AlphaFoldDB" id="A0A914CKG9"/>
<dbReference type="Pfam" id="PF00076">
    <property type="entry name" value="RRM_1"/>
    <property type="match status" value="1"/>
</dbReference>
<dbReference type="PANTHER" id="PTHR12566">
    <property type="entry name" value="CYTOPLASMIC POLYADENYLATION ELEMENT BINDING PROTEIN CPEB"/>
    <property type="match status" value="1"/>
</dbReference>
<evidence type="ECO:0000313" key="5">
    <source>
        <dbReference type="WBParaSite" id="ACRNAN_scaffold11812.g18733.t1"/>
    </source>
</evidence>
<name>A0A914CKG9_9BILA</name>
<dbReference type="Pfam" id="PF16367">
    <property type="entry name" value="RRM_7"/>
    <property type="match status" value="1"/>
</dbReference>
<sequence length="362" mass="40589">MLLVMVKQLALKLRWNEILAKLDMKNYNAPHFQAHKPALYGRKVFLGGLPAGITTAELQANFCRFGSVVVDWPNKALFESMPPRGYAFLVFENSASVSQLIEMCVPNDNKLCIGIHLHDNSKKVIEVKAWDMRNNEAILVRNWQNFSRNSVFIGGLPRIATANELAMLLRDAVGDVAYVAIEIDESTDYPKGAARAVFSTLEAYIKAIAMRELVIQCNGIGRVAEIKPFIFNKMKCENCQFYGAPSFCPEVRCLKYFCDSCWKTVHAAPGMTHHLPMQKGRYFTTKGHHLGLDEKLHKRLHLQQSGSGLGIENEAELLGSDGCCFSGAHQIQRNDSVFGSNEMISPMFSGLTDDSVFEFLKW</sequence>
<dbReference type="GO" id="GO:0043022">
    <property type="term" value="F:ribosome binding"/>
    <property type="evidence" value="ECO:0007669"/>
    <property type="project" value="TreeGrafter"/>
</dbReference>
<dbReference type="InterPro" id="IPR034819">
    <property type="entry name" value="CPEB"/>
</dbReference>
<dbReference type="Gene3D" id="3.30.70.330">
    <property type="match status" value="2"/>
</dbReference>
<keyword evidence="1 2" id="KW-0694">RNA-binding</keyword>
<accession>A0A914CKG9</accession>
<keyword evidence="4" id="KW-1185">Reference proteome</keyword>
<evidence type="ECO:0000259" key="3">
    <source>
        <dbReference type="PROSITE" id="PS50102"/>
    </source>
</evidence>
<dbReference type="InterPro" id="IPR032296">
    <property type="entry name" value="CEBP_ZZ"/>
</dbReference>
<dbReference type="GO" id="GO:0043005">
    <property type="term" value="C:neuron projection"/>
    <property type="evidence" value="ECO:0007669"/>
    <property type="project" value="TreeGrafter"/>
</dbReference>
<evidence type="ECO:0000256" key="2">
    <source>
        <dbReference type="PROSITE-ProRule" id="PRU00176"/>
    </source>
</evidence>
<feature type="domain" description="RRM" evidence="3">
    <location>
        <begin position="149"/>
        <end position="227"/>
    </location>
</feature>
<dbReference type="Gene3D" id="4.10.640.40">
    <property type="entry name" value="Cytoplasmic polyadenylation element-binding protein, ZZ domain"/>
    <property type="match status" value="1"/>
</dbReference>
<dbReference type="GO" id="GO:0045202">
    <property type="term" value="C:synapse"/>
    <property type="evidence" value="ECO:0007669"/>
    <property type="project" value="TreeGrafter"/>
</dbReference>
<dbReference type="InterPro" id="IPR000504">
    <property type="entry name" value="RRM_dom"/>
</dbReference>
<evidence type="ECO:0000256" key="1">
    <source>
        <dbReference type="ARBA" id="ARBA00022884"/>
    </source>
</evidence>
<protein>
    <submittedName>
        <fullName evidence="5">RRM domain-containing protein</fullName>
    </submittedName>
</protein>
<dbReference type="SUPFAM" id="SSF54928">
    <property type="entry name" value="RNA-binding domain, RBD"/>
    <property type="match status" value="1"/>
</dbReference>